<keyword evidence="10 14" id="KW-0046">Antibiotic resistance</keyword>
<evidence type="ECO:0000256" key="12">
    <source>
        <dbReference type="ARBA" id="ARBA00032932"/>
    </source>
</evidence>
<evidence type="ECO:0000256" key="14">
    <source>
        <dbReference type="HAMAP-Rule" id="MF_01006"/>
    </source>
</evidence>
<dbReference type="GO" id="GO:0050380">
    <property type="term" value="F:undecaprenyl-diphosphatase activity"/>
    <property type="evidence" value="ECO:0007669"/>
    <property type="project" value="UniProtKB-EC"/>
</dbReference>
<comment type="caution">
    <text evidence="15">The sequence shown here is derived from an EMBL/GenBank/DDBJ whole genome shotgun (WGS) entry which is preliminary data.</text>
</comment>
<evidence type="ECO:0000256" key="11">
    <source>
        <dbReference type="ARBA" id="ARBA00032707"/>
    </source>
</evidence>
<accession>A0ABW9XGT4</accession>
<feature type="transmembrane region" description="Helical" evidence="14">
    <location>
        <begin position="216"/>
        <end position="237"/>
    </location>
</feature>
<evidence type="ECO:0000256" key="13">
    <source>
        <dbReference type="ARBA" id="ARBA00047594"/>
    </source>
</evidence>
<evidence type="ECO:0000313" key="15">
    <source>
        <dbReference type="EMBL" id="NBC37622.1"/>
    </source>
</evidence>
<protein>
    <recommendedName>
        <fullName evidence="4 14">Undecaprenyl-diphosphatase</fullName>
        <ecNumber evidence="3 14">3.6.1.27</ecNumber>
    </recommendedName>
    <alternativeName>
        <fullName evidence="12 14">Bacitracin resistance protein</fullName>
    </alternativeName>
    <alternativeName>
        <fullName evidence="11 14">Undecaprenyl pyrophosphate phosphatase</fullName>
    </alternativeName>
</protein>
<evidence type="ECO:0000256" key="1">
    <source>
        <dbReference type="ARBA" id="ARBA00004651"/>
    </source>
</evidence>
<feature type="transmembrane region" description="Helical" evidence="14">
    <location>
        <begin position="112"/>
        <end position="128"/>
    </location>
</feature>
<evidence type="ECO:0000256" key="7">
    <source>
        <dbReference type="ARBA" id="ARBA00022801"/>
    </source>
</evidence>
<comment type="function">
    <text evidence="14">Catalyzes the dephosphorylation of undecaprenyl diphosphate (UPP). Confers resistance to bacitracin.</text>
</comment>
<dbReference type="NCBIfam" id="NF001389">
    <property type="entry name" value="PRK00281.1-2"/>
    <property type="match status" value="1"/>
</dbReference>
<sequence length="271" mass="29060">MSLLIVAALLGLVEGLTEFLPVSSTGHLILATKFFGYDEAQWAVFNIVIQLPAIMAVVVLYWGRFMEVLRGLFGRDVSAYRFVGNILLAFMPSAVLGVLLKKRIDALLERPDVVAVALIVGGIAILIIERFAKQGEYQDVATLTPAKVIGVGFMQCLAMIPGVSRSGATIMGAMCMGLNRRTAAELSFFLAIPTMLGATAKQVWDNRHELASGATGVGLPEIAIGSIVSFVVALVVIKGFVSYISRRGFTPFAVYRILAGGVALYFLSHMG</sequence>
<evidence type="ECO:0000256" key="3">
    <source>
        <dbReference type="ARBA" id="ARBA00012374"/>
    </source>
</evidence>
<evidence type="ECO:0000313" key="16">
    <source>
        <dbReference type="Proteomes" id="UP000753724"/>
    </source>
</evidence>
<evidence type="ECO:0000256" key="6">
    <source>
        <dbReference type="ARBA" id="ARBA00022692"/>
    </source>
</evidence>
<comment type="similarity">
    <text evidence="2 14">Belongs to the UppP family.</text>
</comment>
<dbReference type="NCBIfam" id="TIGR00753">
    <property type="entry name" value="undec_PP_bacA"/>
    <property type="match status" value="1"/>
</dbReference>
<dbReference type="NCBIfam" id="NF001390">
    <property type="entry name" value="PRK00281.1-4"/>
    <property type="match status" value="1"/>
</dbReference>
<keyword evidence="14" id="KW-0961">Cell wall biogenesis/degradation</keyword>
<reference evidence="16" key="1">
    <citation type="submission" date="2020-01" db="EMBL/GenBank/DDBJ databases">
        <title>Sphingomonas sp. strain CSW-10.</title>
        <authorList>
            <person name="Chen W.-M."/>
        </authorList>
    </citation>
    <scope>NUCLEOTIDE SEQUENCE [LARGE SCALE GENOMIC DNA]</scope>
    <source>
        <strain evidence="16">FSY-8</strain>
    </source>
</reference>
<organism evidence="15 16">
    <name type="scientific">Novosphingobium ovatum</name>
    <dbReference type="NCBI Taxonomy" id="1908523"/>
    <lineage>
        <taxon>Bacteria</taxon>
        <taxon>Pseudomonadati</taxon>
        <taxon>Pseudomonadota</taxon>
        <taxon>Alphaproteobacteria</taxon>
        <taxon>Sphingomonadales</taxon>
        <taxon>Sphingomonadaceae</taxon>
        <taxon>Novosphingobium</taxon>
    </lineage>
</organism>
<feature type="transmembrane region" description="Helical" evidence="14">
    <location>
        <begin position="186"/>
        <end position="204"/>
    </location>
</feature>
<evidence type="ECO:0000256" key="5">
    <source>
        <dbReference type="ARBA" id="ARBA00022475"/>
    </source>
</evidence>
<keyword evidence="14" id="KW-0133">Cell shape</keyword>
<keyword evidence="16" id="KW-1185">Reference proteome</keyword>
<gene>
    <name evidence="14" type="primary">uppP</name>
    <name evidence="15" type="ORF">GTZ99_13790</name>
</gene>
<name>A0ABW9XGT4_9SPHN</name>
<evidence type="ECO:0000256" key="9">
    <source>
        <dbReference type="ARBA" id="ARBA00023136"/>
    </source>
</evidence>
<dbReference type="PANTHER" id="PTHR30622:SF3">
    <property type="entry name" value="UNDECAPRENYL-DIPHOSPHATASE"/>
    <property type="match status" value="1"/>
</dbReference>
<keyword evidence="9 14" id="KW-0472">Membrane</keyword>
<dbReference type="RefSeq" id="WP_161719816.1">
    <property type="nucleotide sequence ID" value="NZ_JAAAPO010000005.1"/>
</dbReference>
<keyword evidence="5 14" id="KW-1003">Cell membrane</keyword>
<keyword evidence="8 14" id="KW-1133">Transmembrane helix</keyword>
<dbReference type="InterPro" id="IPR003824">
    <property type="entry name" value="UppP"/>
</dbReference>
<comment type="miscellaneous">
    <text evidence="14">Bacitracin is thought to be involved in the inhibition of peptidoglycan synthesis by sequestering undecaprenyl diphosphate, thereby reducing the pool of lipid carrier available.</text>
</comment>
<comment type="catalytic activity">
    <reaction evidence="13 14">
        <text>di-trans,octa-cis-undecaprenyl diphosphate + H2O = di-trans,octa-cis-undecaprenyl phosphate + phosphate + H(+)</text>
        <dbReference type="Rhea" id="RHEA:28094"/>
        <dbReference type="ChEBI" id="CHEBI:15377"/>
        <dbReference type="ChEBI" id="CHEBI:15378"/>
        <dbReference type="ChEBI" id="CHEBI:43474"/>
        <dbReference type="ChEBI" id="CHEBI:58405"/>
        <dbReference type="ChEBI" id="CHEBI:60392"/>
        <dbReference type="EC" id="3.6.1.27"/>
    </reaction>
</comment>
<evidence type="ECO:0000256" key="8">
    <source>
        <dbReference type="ARBA" id="ARBA00022989"/>
    </source>
</evidence>
<keyword evidence="6 14" id="KW-0812">Transmembrane</keyword>
<proteinExistence type="inferred from homology"/>
<evidence type="ECO:0000256" key="10">
    <source>
        <dbReference type="ARBA" id="ARBA00023251"/>
    </source>
</evidence>
<feature type="transmembrane region" description="Helical" evidence="14">
    <location>
        <begin position="41"/>
        <end position="62"/>
    </location>
</feature>
<keyword evidence="14" id="KW-0573">Peptidoglycan synthesis</keyword>
<evidence type="ECO:0000256" key="4">
    <source>
        <dbReference type="ARBA" id="ARBA00021581"/>
    </source>
</evidence>
<dbReference type="Proteomes" id="UP000753724">
    <property type="component" value="Unassembled WGS sequence"/>
</dbReference>
<dbReference type="HAMAP" id="MF_01006">
    <property type="entry name" value="Undec_diphosphatase"/>
    <property type="match status" value="1"/>
</dbReference>
<comment type="subcellular location">
    <subcellularLocation>
        <location evidence="1 14">Cell membrane</location>
        <topology evidence="1 14">Multi-pass membrane protein</topology>
    </subcellularLocation>
</comment>
<dbReference type="Pfam" id="PF02673">
    <property type="entry name" value="BacA"/>
    <property type="match status" value="1"/>
</dbReference>
<keyword evidence="7 14" id="KW-0378">Hydrolase</keyword>
<dbReference type="EC" id="3.6.1.27" evidence="3 14"/>
<feature type="transmembrane region" description="Helical" evidence="14">
    <location>
        <begin position="82"/>
        <end position="100"/>
    </location>
</feature>
<dbReference type="PANTHER" id="PTHR30622">
    <property type="entry name" value="UNDECAPRENYL-DIPHOSPHATASE"/>
    <property type="match status" value="1"/>
</dbReference>
<dbReference type="EMBL" id="JAAAPO010000005">
    <property type="protein sequence ID" value="NBC37622.1"/>
    <property type="molecule type" value="Genomic_DNA"/>
</dbReference>
<evidence type="ECO:0000256" key="2">
    <source>
        <dbReference type="ARBA" id="ARBA00010621"/>
    </source>
</evidence>
<feature type="transmembrane region" description="Helical" evidence="14">
    <location>
        <begin position="249"/>
        <end position="268"/>
    </location>
</feature>